<dbReference type="InterPro" id="IPR036640">
    <property type="entry name" value="ABC1_TM_sf"/>
</dbReference>
<dbReference type="PROSITE" id="PS00211">
    <property type="entry name" value="ABC_TRANSPORTER_1"/>
    <property type="match status" value="1"/>
</dbReference>
<dbReference type="Gene3D" id="1.20.1560.10">
    <property type="entry name" value="ABC transporter type 1, transmembrane domain"/>
    <property type="match status" value="1"/>
</dbReference>
<evidence type="ECO:0000256" key="10">
    <source>
        <dbReference type="SAM" id="Phobius"/>
    </source>
</evidence>
<feature type="region of interest" description="Disordered" evidence="9">
    <location>
        <begin position="1"/>
        <end position="25"/>
    </location>
</feature>
<evidence type="ECO:0000313" key="14">
    <source>
        <dbReference type="Proteomes" id="UP001295423"/>
    </source>
</evidence>
<comment type="caution">
    <text evidence="13">The sequence shown here is derived from an EMBL/GenBank/DDBJ whole genome shotgun (WGS) entry which is preliminary data.</text>
</comment>
<comment type="subcellular location">
    <subcellularLocation>
        <location evidence="1">Membrane</location>
        <topology evidence="1">Multi-pass membrane protein</topology>
    </subcellularLocation>
</comment>
<evidence type="ECO:0000256" key="3">
    <source>
        <dbReference type="ARBA" id="ARBA00022448"/>
    </source>
</evidence>
<keyword evidence="7 10" id="KW-1133">Transmembrane helix</keyword>
<keyword evidence="8 10" id="KW-0472">Membrane</keyword>
<dbReference type="EMBL" id="CAKOGP040002203">
    <property type="protein sequence ID" value="CAJ1965453.1"/>
    <property type="molecule type" value="Genomic_DNA"/>
</dbReference>
<dbReference type="GO" id="GO:0005743">
    <property type="term" value="C:mitochondrial inner membrane"/>
    <property type="evidence" value="ECO:0007669"/>
    <property type="project" value="TreeGrafter"/>
</dbReference>
<accession>A0AAD2G7E8</accession>
<evidence type="ECO:0000256" key="6">
    <source>
        <dbReference type="ARBA" id="ARBA00022840"/>
    </source>
</evidence>
<dbReference type="GO" id="GO:0015421">
    <property type="term" value="F:ABC-type oligopeptide transporter activity"/>
    <property type="evidence" value="ECO:0007669"/>
    <property type="project" value="TreeGrafter"/>
</dbReference>
<evidence type="ECO:0000256" key="4">
    <source>
        <dbReference type="ARBA" id="ARBA00022692"/>
    </source>
</evidence>
<dbReference type="FunFam" id="3.40.50.300:FF:000205">
    <property type="entry name" value="ABC transporter B family member 4"/>
    <property type="match status" value="1"/>
</dbReference>
<dbReference type="PANTHER" id="PTHR43394:SF1">
    <property type="entry name" value="ATP-BINDING CASSETTE SUB-FAMILY B MEMBER 10, MITOCHONDRIAL"/>
    <property type="match status" value="1"/>
</dbReference>
<evidence type="ECO:0000256" key="9">
    <source>
        <dbReference type="SAM" id="MobiDB-lite"/>
    </source>
</evidence>
<dbReference type="SMART" id="SM00382">
    <property type="entry name" value="AAA"/>
    <property type="match status" value="1"/>
</dbReference>
<comment type="similarity">
    <text evidence="2">Belongs to the ABC transporter superfamily. ABCB family. Multidrug resistance exporter (TC 3.A.1.201) subfamily.</text>
</comment>
<keyword evidence="3" id="KW-0813">Transport</keyword>
<evidence type="ECO:0000256" key="5">
    <source>
        <dbReference type="ARBA" id="ARBA00022741"/>
    </source>
</evidence>
<evidence type="ECO:0000259" key="12">
    <source>
        <dbReference type="PROSITE" id="PS50929"/>
    </source>
</evidence>
<feature type="transmembrane region" description="Helical" evidence="10">
    <location>
        <begin position="339"/>
        <end position="360"/>
    </location>
</feature>
<feature type="compositionally biased region" description="Low complexity" evidence="9">
    <location>
        <begin position="10"/>
        <end position="25"/>
    </location>
</feature>
<dbReference type="InterPro" id="IPR027417">
    <property type="entry name" value="P-loop_NTPase"/>
</dbReference>
<evidence type="ECO:0000256" key="1">
    <source>
        <dbReference type="ARBA" id="ARBA00004141"/>
    </source>
</evidence>
<evidence type="ECO:0000256" key="8">
    <source>
        <dbReference type="ARBA" id="ARBA00023136"/>
    </source>
</evidence>
<proteinExistence type="inferred from homology"/>
<dbReference type="Proteomes" id="UP001295423">
    <property type="component" value="Unassembled WGS sequence"/>
</dbReference>
<dbReference type="SUPFAM" id="SSF90123">
    <property type="entry name" value="ABC transporter transmembrane region"/>
    <property type="match status" value="1"/>
</dbReference>
<organism evidence="13 14">
    <name type="scientific">Cylindrotheca closterium</name>
    <dbReference type="NCBI Taxonomy" id="2856"/>
    <lineage>
        <taxon>Eukaryota</taxon>
        <taxon>Sar</taxon>
        <taxon>Stramenopiles</taxon>
        <taxon>Ochrophyta</taxon>
        <taxon>Bacillariophyta</taxon>
        <taxon>Bacillariophyceae</taxon>
        <taxon>Bacillariophycidae</taxon>
        <taxon>Bacillariales</taxon>
        <taxon>Bacillariaceae</taxon>
        <taxon>Cylindrotheca</taxon>
    </lineage>
</organism>
<dbReference type="InterPro" id="IPR003439">
    <property type="entry name" value="ABC_transporter-like_ATP-bd"/>
</dbReference>
<dbReference type="Gene3D" id="3.40.50.300">
    <property type="entry name" value="P-loop containing nucleotide triphosphate hydrolases"/>
    <property type="match status" value="1"/>
</dbReference>
<evidence type="ECO:0000313" key="13">
    <source>
        <dbReference type="EMBL" id="CAJ1965453.1"/>
    </source>
</evidence>
<dbReference type="InterPro" id="IPR003593">
    <property type="entry name" value="AAA+_ATPase"/>
</dbReference>
<dbReference type="PROSITE" id="PS50893">
    <property type="entry name" value="ABC_TRANSPORTER_2"/>
    <property type="match status" value="1"/>
</dbReference>
<feature type="transmembrane region" description="Helical" evidence="10">
    <location>
        <begin position="107"/>
        <end position="128"/>
    </location>
</feature>
<evidence type="ECO:0000256" key="2">
    <source>
        <dbReference type="ARBA" id="ARBA00007577"/>
    </source>
</evidence>
<keyword evidence="14" id="KW-1185">Reference proteome</keyword>
<feature type="domain" description="ABC transporter" evidence="11">
    <location>
        <begin position="412"/>
        <end position="650"/>
    </location>
</feature>
<dbReference type="GO" id="GO:0090374">
    <property type="term" value="P:oligopeptide export from mitochondrion"/>
    <property type="evidence" value="ECO:0007669"/>
    <property type="project" value="TreeGrafter"/>
</dbReference>
<dbReference type="PROSITE" id="PS50929">
    <property type="entry name" value="ABC_TM1F"/>
    <property type="match status" value="1"/>
</dbReference>
<evidence type="ECO:0000256" key="7">
    <source>
        <dbReference type="ARBA" id="ARBA00022989"/>
    </source>
</evidence>
<dbReference type="InterPro" id="IPR017871">
    <property type="entry name" value="ABC_transporter-like_CS"/>
</dbReference>
<name>A0AAD2G7E8_9STRA</name>
<dbReference type="InterPro" id="IPR011527">
    <property type="entry name" value="ABC1_TM_dom"/>
</dbReference>
<dbReference type="InterPro" id="IPR039421">
    <property type="entry name" value="Type_1_exporter"/>
</dbReference>
<gene>
    <name evidence="13" type="ORF">CYCCA115_LOCUS21120</name>
</gene>
<dbReference type="AlphaFoldDB" id="A0AAD2G7E8"/>
<feature type="transmembrane region" description="Helical" evidence="10">
    <location>
        <begin position="303"/>
        <end position="327"/>
    </location>
</feature>
<dbReference type="CDD" id="cd03249">
    <property type="entry name" value="ABC_MTABC3_MDL1_MDL2"/>
    <property type="match status" value="1"/>
</dbReference>
<keyword evidence="5" id="KW-0547">Nucleotide-binding</keyword>
<dbReference type="PANTHER" id="PTHR43394">
    <property type="entry name" value="ATP-DEPENDENT PERMEASE MDL1, MITOCHONDRIAL"/>
    <property type="match status" value="1"/>
</dbReference>
<keyword evidence="6" id="KW-0067">ATP-binding</keyword>
<feature type="transmembrane region" description="Helical" evidence="10">
    <location>
        <begin position="199"/>
        <end position="221"/>
    </location>
</feature>
<keyword evidence="4 10" id="KW-0812">Transmembrane</keyword>
<protein>
    <submittedName>
        <fullName evidence="13">Uncharacterized protein</fullName>
    </submittedName>
</protein>
<dbReference type="GO" id="GO:0016887">
    <property type="term" value="F:ATP hydrolysis activity"/>
    <property type="evidence" value="ECO:0007669"/>
    <property type="project" value="InterPro"/>
</dbReference>
<evidence type="ECO:0000259" key="11">
    <source>
        <dbReference type="PROSITE" id="PS50893"/>
    </source>
</evidence>
<dbReference type="Pfam" id="PF00005">
    <property type="entry name" value="ABC_tran"/>
    <property type="match status" value="1"/>
</dbReference>
<reference evidence="13" key="1">
    <citation type="submission" date="2023-08" db="EMBL/GenBank/DDBJ databases">
        <authorList>
            <person name="Audoor S."/>
            <person name="Bilcke G."/>
        </authorList>
    </citation>
    <scope>NUCLEOTIDE SEQUENCE</scope>
</reference>
<dbReference type="Pfam" id="PF00664">
    <property type="entry name" value="ABC_membrane"/>
    <property type="match status" value="2"/>
</dbReference>
<sequence>MMDPKDDIEALAATNTTNDTNNNADEATTISSEEKTEAALKSDKPSLGKLFALAQPEMPMLIFSGILMVGSEGVNLITPLIVADAYDTLVDPTVLTDDARMTKINEVMTIAIIVTVAGILGGFIRATIQGVIGERVVARLRCQLYAHILKQEIAFFDEHKSGELVSRLGSDTTLLQTVISQSLPDFLVQLIKAMASMGLMFFLSAKLAGVALAGVIVIFLLSAPMGKIMARLSKEYQDVLGQAQTHSTEAIGSMRTVQGFAAEEKESKRYNEKIGNPDDIPLWWPPREPKTTYRAGFFKSITASAFFTFVFGAGFGFLNVTLWYGFYLVIQGEMTLGELTAFNSFIITVGFSMGQVANAISKVFEGMGASGRVFYLMDRVPTIPKPPPPPSSAESKTKTIETIQPESMQGNVELQNVVFHYPSRPDQIVLNDVSLKIPANSTTALVGSSGAGKSTIVSLLQRFYEVDQGRITVDGHSLDSLNLQWLRSHIGYVQQEPQLFGLTVKENMLYGVHRENVTQEEIEQASKDAHAHEFIQDWPEGYDTLVGERGVKLSGGQKQRVAIARALLTNCRILLLDEATSALDAESEHLVQQAIDKAVVGRTVIVVAHRLSTIRQADQIVVMHNHKVVDVGKHDELLARCTRYQDLIRRQSTMIRDVSMNGLASMLPDMPEDNGDSEVQFLDSASA</sequence>
<dbReference type="GO" id="GO:0005524">
    <property type="term" value="F:ATP binding"/>
    <property type="evidence" value="ECO:0007669"/>
    <property type="project" value="UniProtKB-KW"/>
</dbReference>
<dbReference type="SUPFAM" id="SSF52540">
    <property type="entry name" value="P-loop containing nucleoside triphosphate hydrolases"/>
    <property type="match status" value="1"/>
</dbReference>
<feature type="domain" description="ABC transmembrane type-1" evidence="12">
    <location>
        <begin position="62"/>
        <end position="361"/>
    </location>
</feature>